<reference evidence="3" key="1">
    <citation type="journal article" date="2017" name="Nat. Commun.">
        <title>The asparagus genome sheds light on the origin and evolution of a young Y chromosome.</title>
        <authorList>
            <person name="Harkess A."/>
            <person name="Zhou J."/>
            <person name="Xu C."/>
            <person name="Bowers J.E."/>
            <person name="Van der Hulst R."/>
            <person name="Ayyampalayam S."/>
            <person name="Mercati F."/>
            <person name="Riccardi P."/>
            <person name="McKain M.R."/>
            <person name="Kakrana A."/>
            <person name="Tang H."/>
            <person name="Ray J."/>
            <person name="Groenendijk J."/>
            <person name="Arikit S."/>
            <person name="Mathioni S.M."/>
            <person name="Nakano M."/>
            <person name="Shan H."/>
            <person name="Telgmann-Rauber A."/>
            <person name="Kanno A."/>
            <person name="Yue Z."/>
            <person name="Chen H."/>
            <person name="Li W."/>
            <person name="Chen Y."/>
            <person name="Xu X."/>
            <person name="Zhang Y."/>
            <person name="Luo S."/>
            <person name="Chen H."/>
            <person name="Gao J."/>
            <person name="Mao Z."/>
            <person name="Pires J.C."/>
            <person name="Luo M."/>
            <person name="Kudrna D."/>
            <person name="Wing R.A."/>
            <person name="Meyers B.C."/>
            <person name="Yi K."/>
            <person name="Kong H."/>
            <person name="Lavrijsen P."/>
            <person name="Sunseri F."/>
            <person name="Falavigna A."/>
            <person name="Ye Y."/>
            <person name="Leebens-Mack J.H."/>
            <person name="Chen G."/>
        </authorList>
    </citation>
    <scope>NUCLEOTIDE SEQUENCE [LARGE SCALE GENOMIC DNA]</scope>
    <source>
        <strain evidence="3">cv. DH0086</strain>
    </source>
</reference>
<protein>
    <submittedName>
        <fullName evidence="2">Uncharacterized protein</fullName>
    </submittedName>
</protein>
<gene>
    <name evidence="2" type="ORF">A4U43_C07F25310</name>
</gene>
<dbReference type="AlphaFoldDB" id="A0A5P1EI79"/>
<dbReference type="EMBL" id="CM007387">
    <property type="protein sequence ID" value="ONK64391.1"/>
    <property type="molecule type" value="Genomic_DNA"/>
</dbReference>
<proteinExistence type="predicted"/>
<evidence type="ECO:0000313" key="3">
    <source>
        <dbReference type="Proteomes" id="UP000243459"/>
    </source>
</evidence>
<name>A0A5P1EI79_ASPOF</name>
<accession>A0A5P1EI79</accession>
<feature type="region of interest" description="Disordered" evidence="1">
    <location>
        <begin position="60"/>
        <end position="83"/>
    </location>
</feature>
<organism evidence="2 3">
    <name type="scientific">Asparagus officinalis</name>
    <name type="common">Garden asparagus</name>
    <dbReference type="NCBI Taxonomy" id="4686"/>
    <lineage>
        <taxon>Eukaryota</taxon>
        <taxon>Viridiplantae</taxon>
        <taxon>Streptophyta</taxon>
        <taxon>Embryophyta</taxon>
        <taxon>Tracheophyta</taxon>
        <taxon>Spermatophyta</taxon>
        <taxon>Magnoliopsida</taxon>
        <taxon>Liliopsida</taxon>
        <taxon>Asparagales</taxon>
        <taxon>Asparagaceae</taxon>
        <taxon>Asparagoideae</taxon>
        <taxon>Asparagus</taxon>
    </lineage>
</organism>
<keyword evidence="3" id="KW-1185">Reference proteome</keyword>
<sequence length="153" mass="15959">MSVVSTPLTTEAILPASVVTMELIPSTLKAVAPTLIADQQVLAQNTQLIVSKARTRPALCLSPSSPPLPPLEPRTRPPRPLASSSIGLLSHFLLTTPDPVGRPTTTPTSPASLLVAQTASLPAELLRATTSPHPDTATARPPALPRCPLPFFG</sequence>
<evidence type="ECO:0000256" key="1">
    <source>
        <dbReference type="SAM" id="MobiDB-lite"/>
    </source>
</evidence>
<evidence type="ECO:0000313" key="2">
    <source>
        <dbReference type="EMBL" id="ONK64391.1"/>
    </source>
</evidence>
<dbReference type="Gramene" id="ONK64391">
    <property type="protein sequence ID" value="ONK64391"/>
    <property type="gene ID" value="A4U43_C07F25310"/>
</dbReference>
<dbReference type="Proteomes" id="UP000243459">
    <property type="component" value="Chromosome 7"/>
</dbReference>